<dbReference type="AlphaFoldDB" id="A0A2G1MLG4"/>
<comment type="caution">
    <text evidence="2">The sequence shown here is derived from an EMBL/GenBank/DDBJ whole genome shotgun (WGS) entry which is preliminary data.</text>
</comment>
<evidence type="ECO:0000313" key="3">
    <source>
        <dbReference type="Proteomes" id="UP000221860"/>
    </source>
</evidence>
<evidence type="ECO:0000313" key="2">
    <source>
        <dbReference type="EMBL" id="PHP29599.1"/>
    </source>
</evidence>
<accession>A0A2G1MLG4</accession>
<feature type="region of interest" description="Disordered" evidence="1">
    <location>
        <begin position="1"/>
        <end position="20"/>
    </location>
</feature>
<evidence type="ECO:0000256" key="1">
    <source>
        <dbReference type="SAM" id="MobiDB-lite"/>
    </source>
</evidence>
<organism evidence="2 3">
    <name type="scientific">Limimaricola cinnabarinus</name>
    <dbReference type="NCBI Taxonomy" id="1125964"/>
    <lineage>
        <taxon>Bacteria</taxon>
        <taxon>Pseudomonadati</taxon>
        <taxon>Pseudomonadota</taxon>
        <taxon>Alphaproteobacteria</taxon>
        <taxon>Rhodobacterales</taxon>
        <taxon>Paracoccaceae</taxon>
        <taxon>Limimaricola</taxon>
    </lineage>
</organism>
<reference evidence="2 3" key="1">
    <citation type="submission" date="2017-08" db="EMBL/GenBank/DDBJ databases">
        <title>Draft Genome Sequence of Loktanella cinnabarina Strain XM1, Isolated from Coastal Surface Water.</title>
        <authorList>
            <person name="Ma R."/>
            <person name="Wang J."/>
            <person name="Wang Q."/>
            <person name="Ma Z."/>
            <person name="Li J."/>
            <person name="Chen L."/>
        </authorList>
    </citation>
    <scope>NUCLEOTIDE SEQUENCE [LARGE SCALE GENOMIC DNA]</scope>
    <source>
        <strain evidence="2 3">XM1</strain>
    </source>
</reference>
<keyword evidence="3" id="KW-1185">Reference proteome</keyword>
<proteinExistence type="predicted"/>
<sequence length="114" mass="12498">MTENYTTTAPTPTTLKTGLGDSEAQAVLNGPEKDASACRMVLSGEVTPDEARFGLSTTQAITVALAFGREDLLPASHRDFRACWRRLDNRQRSLVDVAARAKWKSNYESPPVGW</sequence>
<dbReference type="Proteomes" id="UP000221860">
    <property type="component" value="Unassembled WGS sequence"/>
</dbReference>
<name>A0A2G1MLG4_9RHOB</name>
<gene>
    <name evidence="2" type="ORF">CJ301_00345</name>
</gene>
<dbReference type="RefSeq" id="WP_099273086.1">
    <property type="nucleotide sequence ID" value="NZ_KZ304951.1"/>
</dbReference>
<protein>
    <submittedName>
        <fullName evidence="2">Uncharacterized protein</fullName>
    </submittedName>
</protein>
<dbReference type="EMBL" id="NQWH01000001">
    <property type="protein sequence ID" value="PHP29599.1"/>
    <property type="molecule type" value="Genomic_DNA"/>
</dbReference>
<dbReference type="OrthoDB" id="7865899at2"/>